<dbReference type="PANTHER" id="PTHR13170">
    <property type="entry name" value="O-GLCNACASE"/>
    <property type="match status" value="1"/>
</dbReference>
<keyword evidence="2 3" id="KW-0326">Glycosidase</keyword>
<evidence type="ECO:0000256" key="3">
    <source>
        <dbReference type="PROSITE-ProRule" id="PRU01353"/>
    </source>
</evidence>
<dbReference type="SUPFAM" id="SSF51445">
    <property type="entry name" value="(Trans)glycosidases"/>
    <property type="match status" value="1"/>
</dbReference>
<evidence type="ECO:0000256" key="2">
    <source>
        <dbReference type="ARBA" id="ARBA00023295"/>
    </source>
</evidence>
<evidence type="ECO:0000259" key="4">
    <source>
        <dbReference type="PROSITE" id="PS52009"/>
    </source>
</evidence>
<dbReference type="PANTHER" id="PTHR13170:SF16">
    <property type="entry name" value="PROTEIN O-GLCNACASE"/>
    <property type="match status" value="1"/>
</dbReference>
<sequence length="355" mass="38977">MTPELGIVEGFYGRNWGWDARRAVMRLLQPHGYSFYHYAPKGDAYLRRQWQAPYPAEEAAELARFATECRVAKVRFGIGLSPYEIWSNFDGAAQTALADRLALFADLGADDIGLLFDDMQGDRPDLAERQAEVVDFARAHTGAARLIVCPSYYSDDSVLDRVFGARPDRYLETLGAQLAPEVEIFWTGEEVCSRAFSPGHLARVTAQLGRKPFLWDNYPVNDGPRMSPHLHLRGFTGRPAGIAPHIAAHAINPALQPMLSCIPAITLAMSYAQGDAYQYAAAFLEAARAVAGPEIAAMLQADLLGLQDAGLDGMTAERKAKLRAKYAAVDHACAREVVEWLDGRYGVSAEEVATQ</sequence>
<dbReference type="InterPro" id="IPR017853">
    <property type="entry name" value="GH"/>
</dbReference>
<dbReference type="Gene3D" id="3.20.20.80">
    <property type="entry name" value="Glycosidases"/>
    <property type="match status" value="1"/>
</dbReference>
<evidence type="ECO:0000256" key="1">
    <source>
        <dbReference type="ARBA" id="ARBA00022801"/>
    </source>
</evidence>
<keyword evidence="1 3" id="KW-0378">Hydrolase</keyword>
<accession>A0ABV7XHG0</accession>
<dbReference type="Proteomes" id="UP001595615">
    <property type="component" value="Unassembled WGS sequence"/>
</dbReference>
<evidence type="ECO:0000313" key="6">
    <source>
        <dbReference type="Proteomes" id="UP001595615"/>
    </source>
</evidence>
<reference evidence="6" key="1">
    <citation type="journal article" date="2019" name="Int. J. Syst. Evol. Microbiol.">
        <title>The Global Catalogue of Microorganisms (GCM) 10K type strain sequencing project: providing services to taxonomists for standard genome sequencing and annotation.</title>
        <authorList>
            <consortium name="The Broad Institute Genomics Platform"/>
            <consortium name="The Broad Institute Genome Sequencing Center for Infectious Disease"/>
            <person name="Wu L."/>
            <person name="Ma J."/>
        </authorList>
    </citation>
    <scope>NUCLEOTIDE SEQUENCE [LARGE SCALE GENOMIC DNA]</scope>
    <source>
        <strain evidence="6">KCTC 42644</strain>
    </source>
</reference>
<dbReference type="RefSeq" id="WP_380864233.1">
    <property type="nucleotide sequence ID" value="NZ_JBHRXV010000018.1"/>
</dbReference>
<feature type="active site" description="Proton donor" evidence="3">
    <location>
        <position position="118"/>
    </location>
</feature>
<proteinExistence type="inferred from homology"/>
<comment type="caution">
    <text evidence="5">The sequence shown here is derived from an EMBL/GenBank/DDBJ whole genome shotgun (WGS) entry which is preliminary data.</text>
</comment>
<dbReference type="Pfam" id="PF07555">
    <property type="entry name" value="NAGidase"/>
    <property type="match status" value="1"/>
</dbReference>
<protein>
    <submittedName>
        <fullName evidence="5">Beta-N-acetylglucosaminidase domain-containing protein</fullName>
    </submittedName>
</protein>
<dbReference type="InterPro" id="IPR051822">
    <property type="entry name" value="Glycosyl_Hydrolase_84"/>
</dbReference>
<gene>
    <name evidence="5" type="ORF">ACFOMD_18270</name>
</gene>
<organism evidence="5 6">
    <name type="scientific">Sphingoaurantiacus capsulatus</name>
    <dbReference type="NCBI Taxonomy" id="1771310"/>
    <lineage>
        <taxon>Bacteria</taxon>
        <taxon>Pseudomonadati</taxon>
        <taxon>Pseudomonadota</taxon>
        <taxon>Alphaproteobacteria</taxon>
        <taxon>Sphingomonadales</taxon>
        <taxon>Sphingosinicellaceae</taxon>
        <taxon>Sphingoaurantiacus</taxon>
    </lineage>
</organism>
<evidence type="ECO:0000313" key="5">
    <source>
        <dbReference type="EMBL" id="MFC3714518.1"/>
    </source>
</evidence>
<feature type="domain" description="GH84" evidence="4">
    <location>
        <begin position="3"/>
        <end position="275"/>
    </location>
</feature>
<keyword evidence="6" id="KW-1185">Reference proteome</keyword>
<dbReference type="EMBL" id="JBHRXV010000018">
    <property type="protein sequence ID" value="MFC3714518.1"/>
    <property type="molecule type" value="Genomic_DNA"/>
</dbReference>
<name>A0ABV7XHG0_9SPHN</name>
<dbReference type="PROSITE" id="PS52009">
    <property type="entry name" value="GH84"/>
    <property type="match status" value="1"/>
</dbReference>
<comment type="similarity">
    <text evidence="3">Belongs to the glycosyl hydrolase 84 family.</text>
</comment>
<dbReference type="InterPro" id="IPR011496">
    <property type="entry name" value="O-GlcNAcase_cat"/>
</dbReference>